<evidence type="ECO:0000313" key="1">
    <source>
        <dbReference type="EMBL" id="MDQ2092388.1"/>
    </source>
</evidence>
<reference evidence="1" key="2">
    <citation type="submission" date="2023-02" db="EMBL/GenBank/DDBJ databases">
        <title>'Rhodoalgimonas zhirmunskyi' gen. nov., isolated from a red alga.</title>
        <authorList>
            <person name="Nedashkovskaya O.I."/>
            <person name="Otstavnykh N.Y."/>
            <person name="Bystritskaya E.P."/>
            <person name="Balabanova L.A."/>
            <person name="Isaeva M.P."/>
        </authorList>
    </citation>
    <scope>NUCLEOTIDE SEQUENCE</scope>
    <source>
        <strain evidence="1">KCTC 52189</strain>
    </source>
</reference>
<dbReference type="InterPro" id="IPR046674">
    <property type="entry name" value="DUF6544"/>
</dbReference>
<dbReference type="Pfam" id="PF20181">
    <property type="entry name" value="DUF6544"/>
    <property type="match status" value="1"/>
</dbReference>
<accession>A0AAE4B5V8</accession>
<proteinExistence type="predicted"/>
<name>A0AAE4B5V8_9RHOB</name>
<evidence type="ECO:0000313" key="2">
    <source>
        <dbReference type="Proteomes" id="UP001226762"/>
    </source>
</evidence>
<dbReference type="AlphaFoldDB" id="A0AAE4B5V8"/>
<comment type="caution">
    <text evidence="1">The sequence shown here is derived from an EMBL/GenBank/DDBJ whole genome shotgun (WGS) entry which is preliminary data.</text>
</comment>
<reference evidence="1" key="1">
    <citation type="submission" date="2022-07" db="EMBL/GenBank/DDBJ databases">
        <authorList>
            <person name="Otstavnykh N."/>
            <person name="Isaeva M."/>
            <person name="Bystritskaya E."/>
        </authorList>
    </citation>
    <scope>NUCLEOTIDE SEQUENCE</scope>
    <source>
        <strain evidence="1">KCTC 52189</strain>
    </source>
</reference>
<keyword evidence="2" id="KW-1185">Reference proteome</keyword>
<organism evidence="1 2">
    <name type="scientific">Marimonas arenosa</name>
    <dbReference type="NCBI Taxonomy" id="1795305"/>
    <lineage>
        <taxon>Bacteria</taxon>
        <taxon>Pseudomonadati</taxon>
        <taxon>Pseudomonadota</taxon>
        <taxon>Alphaproteobacteria</taxon>
        <taxon>Rhodobacterales</taxon>
        <taxon>Paracoccaceae</taxon>
        <taxon>Marimonas</taxon>
    </lineage>
</organism>
<gene>
    <name evidence="1" type="ORF">NO357_20985</name>
</gene>
<dbReference type="EMBL" id="JANHAX010000009">
    <property type="protein sequence ID" value="MDQ2092388.1"/>
    <property type="molecule type" value="Genomic_DNA"/>
</dbReference>
<sequence>MRWALTILGALVLVIWAAHLLSAWQFRRLAAGLVAEIGQGGTAVPREDLPAAVRAFARRGLSGQAPLAGRIRLEQAAEMELQPGGGWQAITARQTIGVSETGFVWEAWQSKGPLLLVRVIDAFTAGHGRLQVRLLGSVPVARAAGPEVDRGEAMRYLAELPWAPDAILLNRDLRWRVLESGEIEVLLKIGPSDAVVRFELDASGDLAVMRAEARYAGEVGGAALYKDWEGRFTDYGEIGGRRIPRRGEVGYMVDGVYQPYWRGRITGYRVE</sequence>
<dbReference type="Proteomes" id="UP001226762">
    <property type="component" value="Unassembled WGS sequence"/>
</dbReference>
<protein>
    <submittedName>
        <fullName evidence="1">Uncharacterized protein</fullName>
    </submittedName>
</protein>
<dbReference type="RefSeq" id="WP_306737694.1">
    <property type="nucleotide sequence ID" value="NZ_JANHAX010000009.1"/>
</dbReference>